<accession>A0A953NEH0</accession>
<keyword evidence="1 4" id="KW-0689">Ribosomal protein</keyword>
<dbReference type="RefSeq" id="WP_205517389.1">
    <property type="nucleotide sequence ID" value="NZ_CP070479.1"/>
</dbReference>
<keyword evidence="7" id="KW-1185">Reference proteome</keyword>
<comment type="caution">
    <text evidence="6">The sequence shown here is derived from an EMBL/GenBank/DDBJ whole genome shotgun (WGS) entry which is preliminary data.</text>
</comment>
<evidence type="ECO:0000313" key="6">
    <source>
        <dbReference type="EMBL" id="MBZ4195453.1"/>
    </source>
</evidence>
<dbReference type="HAMAP" id="MF_01343_B">
    <property type="entry name" value="Ribosomal_uS15_B"/>
    <property type="match status" value="1"/>
</dbReference>
<dbReference type="SMART" id="SM01387">
    <property type="entry name" value="Ribosomal_S15"/>
    <property type="match status" value="1"/>
</dbReference>
<gene>
    <name evidence="4 6" type="primary">rpsO</name>
    <name evidence="6" type="ORF">LAD73_01805</name>
</gene>
<keyword evidence="4" id="KW-0694">RNA-binding</keyword>
<sequence length="88" mass="10244">MITKEQKAQIVAKYGQSKKDTGNIFVQIAILTAEIEDLKKHFQANPKDNHSKRGFLAKITKRRILLQHLKNEDLELYSKVLNELNLRK</sequence>
<evidence type="ECO:0000256" key="4">
    <source>
        <dbReference type="HAMAP-Rule" id="MF_01343"/>
    </source>
</evidence>
<evidence type="ECO:0000313" key="7">
    <source>
        <dbReference type="Proteomes" id="UP000772186"/>
    </source>
</evidence>
<protein>
    <recommendedName>
        <fullName evidence="4">Small ribosomal subunit protein uS15</fullName>
    </recommendedName>
</protein>
<evidence type="ECO:0000256" key="5">
    <source>
        <dbReference type="RuleBase" id="RU003919"/>
    </source>
</evidence>
<dbReference type="Proteomes" id="UP000772186">
    <property type="component" value="Unassembled WGS sequence"/>
</dbReference>
<dbReference type="NCBIfam" id="TIGR00952">
    <property type="entry name" value="S15_bact"/>
    <property type="match status" value="1"/>
</dbReference>
<dbReference type="Gene3D" id="6.10.250.3130">
    <property type="match status" value="1"/>
</dbReference>
<evidence type="ECO:0000256" key="2">
    <source>
        <dbReference type="ARBA" id="ARBA00023274"/>
    </source>
</evidence>
<dbReference type="InterPro" id="IPR000589">
    <property type="entry name" value="Ribosomal_uS15"/>
</dbReference>
<dbReference type="InterPro" id="IPR005290">
    <property type="entry name" value="Ribosomal_uS15_bac-type"/>
</dbReference>
<dbReference type="SUPFAM" id="SSF47060">
    <property type="entry name" value="S15/NS1 RNA-binding domain"/>
    <property type="match status" value="1"/>
</dbReference>
<organism evidence="6 7">
    <name type="scientific">Mycoplasma tauri</name>
    <dbReference type="NCBI Taxonomy" id="547987"/>
    <lineage>
        <taxon>Bacteria</taxon>
        <taxon>Bacillati</taxon>
        <taxon>Mycoplasmatota</taxon>
        <taxon>Mollicutes</taxon>
        <taxon>Mycoplasmataceae</taxon>
        <taxon>Mycoplasma</taxon>
    </lineage>
</organism>
<dbReference type="PANTHER" id="PTHR23321:SF26">
    <property type="entry name" value="SMALL RIBOSOMAL SUBUNIT PROTEIN US15M"/>
    <property type="match status" value="1"/>
</dbReference>
<dbReference type="GO" id="GO:0022627">
    <property type="term" value="C:cytosolic small ribosomal subunit"/>
    <property type="evidence" value="ECO:0007669"/>
    <property type="project" value="TreeGrafter"/>
</dbReference>
<comment type="function">
    <text evidence="4">One of the primary rRNA binding proteins, it binds directly to 16S rRNA where it helps nucleate assembly of the platform of the 30S subunit by binding and bridging several RNA helices of the 16S rRNA.</text>
</comment>
<dbReference type="FunFam" id="1.10.287.10:FF:000002">
    <property type="entry name" value="30S ribosomal protein S15"/>
    <property type="match status" value="1"/>
</dbReference>
<dbReference type="EMBL" id="JAIQBY010000015">
    <property type="protein sequence ID" value="MBZ4195453.1"/>
    <property type="molecule type" value="Genomic_DNA"/>
</dbReference>
<evidence type="ECO:0000256" key="1">
    <source>
        <dbReference type="ARBA" id="ARBA00022980"/>
    </source>
</evidence>
<keyword evidence="2 4" id="KW-0687">Ribonucleoprotein</keyword>
<dbReference type="CDD" id="cd00353">
    <property type="entry name" value="Ribosomal_S15p_S13e"/>
    <property type="match status" value="1"/>
</dbReference>
<evidence type="ECO:0000256" key="3">
    <source>
        <dbReference type="ARBA" id="ARBA00064542"/>
    </source>
</evidence>
<dbReference type="Pfam" id="PF00312">
    <property type="entry name" value="Ribosomal_S15"/>
    <property type="match status" value="1"/>
</dbReference>
<keyword evidence="4" id="KW-0699">rRNA-binding</keyword>
<dbReference type="GO" id="GO:0019843">
    <property type="term" value="F:rRNA binding"/>
    <property type="evidence" value="ECO:0007669"/>
    <property type="project" value="UniProtKB-UniRule"/>
</dbReference>
<dbReference type="GO" id="GO:0003735">
    <property type="term" value="F:structural constituent of ribosome"/>
    <property type="evidence" value="ECO:0007669"/>
    <property type="project" value="InterPro"/>
</dbReference>
<dbReference type="AlphaFoldDB" id="A0A953NEH0"/>
<dbReference type="Gene3D" id="1.10.287.10">
    <property type="entry name" value="S15/NS1, RNA-binding"/>
    <property type="match status" value="1"/>
</dbReference>
<dbReference type="PANTHER" id="PTHR23321">
    <property type="entry name" value="RIBOSOMAL PROTEIN S15, BACTERIAL AND ORGANELLAR"/>
    <property type="match status" value="1"/>
</dbReference>
<dbReference type="GO" id="GO:0006412">
    <property type="term" value="P:translation"/>
    <property type="evidence" value="ECO:0007669"/>
    <property type="project" value="UniProtKB-UniRule"/>
</dbReference>
<name>A0A953NEH0_9MOLU</name>
<comment type="similarity">
    <text evidence="4 5">Belongs to the universal ribosomal protein uS15 family.</text>
</comment>
<comment type="subunit">
    <text evidence="3 4">Part of the 30S ribosomal subunit. Forms a bridge to the 50S subunit in the 70S ribosome, contacting the 23S rRNA.</text>
</comment>
<proteinExistence type="inferred from homology"/>
<dbReference type="InterPro" id="IPR009068">
    <property type="entry name" value="uS15_NS1_RNA-bd_sf"/>
</dbReference>
<comment type="function">
    <text evidence="4">Forms an intersubunit bridge (bridge B4) with the 23S rRNA of the 50S subunit in the ribosome.</text>
</comment>
<reference evidence="6 7" key="1">
    <citation type="submission" date="2021-09" db="EMBL/GenBank/DDBJ databases">
        <title>WGS of Mycoplasma sp. Zaradi2 strains.</title>
        <authorList>
            <person name="Spergser J."/>
        </authorList>
    </citation>
    <scope>NUCLEOTIDE SEQUENCE [LARGE SCALE GENOMIC DNA]</scope>
    <source>
        <strain evidence="6 7">1331</strain>
    </source>
</reference>